<gene>
    <name evidence="2" type="ORF">G3I50_06715</name>
</gene>
<name>A0A7K3RRT1_9ACTN</name>
<dbReference type="SMART" id="SM00974">
    <property type="entry name" value="T5orf172"/>
    <property type="match status" value="1"/>
</dbReference>
<dbReference type="InterPro" id="IPR018306">
    <property type="entry name" value="Phage_T5_Orf172_DNA-bd"/>
</dbReference>
<evidence type="ECO:0000313" key="3">
    <source>
        <dbReference type="Proteomes" id="UP000469670"/>
    </source>
</evidence>
<proteinExistence type="predicted"/>
<comment type="caution">
    <text evidence="2">The sequence shown here is derived from an EMBL/GenBank/DDBJ whole genome shotgun (WGS) entry which is preliminary data.</text>
</comment>
<dbReference type="AlphaFoldDB" id="A0A7K3RRT1"/>
<protein>
    <submittedName>
        <fullName evidence="2">GIY-YIG nuclease family protein</fullName>
    </submittedName>
</protein>
<dbReference type="Pfam" id="PF13455">
    <property type="entry name" value="MUG113"/>
    <property type="match status" value="1"/>
</dbReference>
<dbReference type="RefSeq" id="WP_164200626.1">
    <property type="nucleotide sequence ID" value="NZ_JAAGMP010000314.1"/>
</dbReference>
<organism evidence="2 3">
    <name type="scientific">Streptomyces parvus</name>
    <dbReference type="NCBI Taxonomy" id="66428"/>
    <lineage>
        <taxon>Bacteria</taxon>
        <taxon>Bacillati</taxon>
        <taxon>Actinomycetota</taxon>
        <taxon>Actinomycetes</taxon>
        <taxon>Kitasatosporales</taxon>
        <taxon>Streptomycetaceae</taxon>
        <taxon>Streptomyces</taxon>
    </lineage>
</organism>
<evidence type="ECO:0000259" key="1">
    <source>
        <dbReference type="SMART" id="SM00974"/>
    </source>
</evidence>
<accession>A0A7K3RRT1</accession>
<sequence length="246" mass="26720">MTDNSTCAANNKGRACLRLADSLQPVALCNAHRIEVALSVVPEMLRTGLSAALADSPATGVVDRDDLVRTAIATPVDGLLRGVHDSVVYFIANGGRVKIGCTTNLKSRVSALSLRTDSVLLALPGGFELERALHARFTQHRNGDTEWFELSPEIFRYVSARNAAILGIVPLPSAEVTVSPSAATSARREQRKARAFRLYADLGQPSQRAFIKQWRALGYGETDQTLRNLYDEMHAAFEKARKGSNG</sequence>
<dbReference type="EMBL" id="JAAGMP010000314">
    <property type="protein sequence ID" value="NEC17954.1"/>
    <property type="molecule type" value="Genomic_DNA"/>
</dbReference>
<reference evidence="2 3" key="1">
    <citation type="submission" date="2020-01" db="EMBL/GenBank/DDBJ databases">
        <title>Insect and environment-associated Actinomycetes.</title>
        <authorList>
            <person name="Currrie C."/>
            <person name="Chevrette M."/>
            <person name="Carlson C."/>
            <person name="Stubbendieck R."/>
            <person name="Wendt-Pienkowski E."/>
        </authorList>
    </citation>
    <scope>NUCLEOTIDE SEQUENCE [LARGE SCALE GENOMIC DNA]</scope>
    <source>
        <strain evidence="2 3">SID7590</strain>
    </source>
</reference>
<dbReference type="Proteomes" id="UP000469670">
    <property type="component" value="Unassembled WGS sequence"/>
</dbReference>
<evidence type="ECO:0000313" key="2">
    <source>
        <dbReference type="EMBL" id="NEC17954.1"/>
    </source>
</evidence>
<feature type="domain" description="Bacteriophage T5 Orf172 DNA-binding" evidence="1">
    <location>
        <begin position="91"/>
        <end position="162"/>
    </location>
</feature>